<proteinExistence type="predicted"/>
<keyword evidence="3" id="KW-1185">Reference proteome</keyword>
<dbReference type="EMBL" id="KQ768935">
    <property type="protein sequence ID" value="OAD53026.1"/>
    <property type="molecule type" value="Genomic_DNA"/>
</dbReference>
<protein>
    <submittedName>
        <fullName evidence="2">Uncharacterized protein</fullName>
    </submittedName>
</protein>
<feature type="region of interest" description="Disordered" evidence="1">
    <location>
        <begin position="33"/>
        <end position="60"/>
    </location>
</feature>
<reference evidence="2 3" key="1">
    <citation type="submission" date="2015-07" db="EMBL/GenBank/DDBJ databases">
        <title>The genome of Eufriesea mexicana.</title>
        <authorList>
            <person name="Pan H."/>
            <person name="Kapheim K."/>
        </authorList>
    </citation>
    <scope>NUCLEOTIDE SEQUENCE [LARGE SCALE GENOMIC DNA]</scope>
    <source>
        <strain evidence="2">0111107269</strain>
        <tissue evidence="2">Whole body</tissue>
    </source>
</reference>
<dbReference type="Proteomes" id="UP000250275">
    <property type="component" value="Unassembled WGS sequence"/>
</dbReference>
<evidence type="ECO:0000256" key="1">
    <source>
        <dbReference type="SAM" id="MobiDB-lite"/>
    </source>
</evidence>
<organism evidence="2 3">
    <name type="scientific">Eufriesea mexicana</name>
    <dbReference type="NCBI Taxonomy" id="516756"/>
    <lineage>
        <taxon>Eukaryota</taxon>
        <taxon>Metazoa</taxon>
        <taxon>Ecdysozoa</taxon>
        <taxon>Arthropoda</taxon>
        <taxon>Hexapoda</taxon>
        <taxon>Insecta</taxon>
        <taxon>Pterygota</taxon>
        <taxon>Neoptera</taxon>
        <taxon>Endopterygota</taxon>
        <taxon>Hymenoptera</taxon>
        <taxon>Apocrita</taxon>
        <taxon>Aculeata</taxon>
        <taxon>Apoidea</taxon>
        <taxon>Anthophila</taxon>
        <taxon>Apidae</taxon>
        <taxon>Eufriesea</taxon>
    </lineage>
</organism>
<feature type="compositionally biased region" description="Basic and acidic residues" evidence="1">
    <location>
        <begin position="46"/>
        <end position="60"/>
    </location>
</feature>
<evidence type="ECO:0000313" key="2">
    <source>
        <dbReference type="EMBL" id="OAD53026.1"/>
    </source>
</evidence>
<dbReference type="AlphaFoldDB" id="A0A310SDH3"/>
<evidence type="ECO:0000313" key="3">
    <source>
        <dbReference type="Proteomes" id="UP000250275"/>
    </source>
</evidence>
<gene>
    <name evidence="2" type="ORF">WN48_10945</name>
</gene>
<accession>A0A310SDH3</accession>
<sequence>MYLLALHTSVFPRNVPVTSKFIRNLPTEAEKSPEVFHEHARRKIRRESGEVEERGRRGLA</sequence>
<name>A0A310SDH3_9HYME</name>